<dbReference type="InterPro" id="IPR001647">
    <property type="entry name" value="HTH_TetR"/>
</dbReference>
<proteinExistence type="predicted"/>
<dbReference type="EMBL" id="VCKZ01000184">
    <property type="protein sequence ID" value="TMR35159.1"/>
    <property type="molecule type" value="Genomic_DNA"/>
</dbReference>
<dbReference type="GO" id="GO:0000976">
    <property type="term" value="F:transcription cis-regulatory region binding"/>
    <property type="evidence" value="ECO:0007669"/>
    <property type="project" value="TreeGrafter"/>
</dbReference>
<dbReference type="PANTHER" id="PTHR30055:SF200">
    <property type="entry name" value="HTH-TYPE TRANSCRIPTIONAL REPRESSOR BDCR"/>
    <property type="match status" value="1"/>
</dbReference>
<dbReference type="InterPro" id="IPR009057">
    <property type="entry name" value="Homeodomain-like_sf"/>
</dbReference>
<dbReference type="GO" id="GO:0003700">
    <property type="term" value="F:DNA-binding transcription factor activity"/>
    <property type="evidence" value="ECO:0007669"/>
    <property type="project" value="TreeGrafter"/>
</dbReference>
<accession>A0A5S4GQR8</accession>
<name>A0A5S4GQR8_9ACTN</name>
<dbReference type="AlphaFoldDB" id="A0A5S4GQR8"/>
<dbReference type="SUPFAM" id="SSF48498">
    <property type="entry name" value="Tetracyclin repressor-like, C-terminal domain"/>
    <property type="match status" value="1"/>
</dbReference>
<dbReference type="Gene3D" id="1.10.357.10">
    <property type="entry name" value="Tetracycline Repressor, domain 2"/>
    <property type="match status" value="1"/>
</dbReference>
<dbReference type="Pfam" id="PF17932">
    <property type="entry name" value="TetR_C_24"/>
    <property type="match status" value="1"/>
</dbReference>
<dbReference type="InterPro" id="IPR036271">
    <property type="entry name" value="Tet_transcr_reg_TetR-rel_C_sf"/>
</dbReference>
<dbReference type="SUPFAM" id="SSF46689">
    <property type="entry name" value="Homeodomain-like"/>
    <property type="match status" value="1"/>
</dbReference>
<evidence type="ECO:0000256" key="1">
    <source>
        <dbReference type="ARBA" id="ARBA00023125"/>
    </source>
</evidence>
<dbReference type="Pfam" id="PF00440">
    <property type="entry name" value="TetR_N"/>
    <property type="match status" value="1"/>
</dbReference>
<evidence type="ECO:0000259" key="3">
    <source>
        <dbReference type="PROSITE" id="PS50977"/>
    </source>
</evidence>
<feature type="DNA-binding region" description="H-T-H motif" evidence="2">
    <location>
        <begin position="34"/>
        <end position="53"/>
    </location>
</feature>
<dbReference type="RefSeq" id="WP_138638665.1">
    <property type="nucleotide sequence ID" value="NZ_JASWDG010000061.1"/>
</dbReference>
<evidence type="ECO:0000313" key="5">
    <source>
        <dbReference type="Proteomes" id="UP000305238"/>
    </source>
</evidence>
<dbReference type="PANTHER" id="PTHR30055">
    <property type="entry name" value="HTH-TYPE TRANSCRIPTIONAL REGULATOR RUTR"/>
    <property type="match status" value="1"/>
</dbReference>
<dbReference type="Proteomes" id="UP000305238">
    <property type="component" value="Unassembled WGS sequence"/>
</dbReference>
<keyword evidence="1 2" id="KW-0238">DNA-binding</keyword>
<evidence type="ECO:0000313" key="4">
    <source>
        <dbReference type="EMBL" id="TMR35159.1"/>
    </source>
</evidence>
<organism evidence="4 5">
    <name type="scientific">Actinomadura geliboluensis</name>
    <dbReference type="NCBI Taxonomy" id="882440"/>
    <lineage>
        <taxon>Bacteria</taxon>
        <taxon>Bacillati</taxon>
        <taxon>Actinomycetota</taxon>
        <taxon>Actinomycetes</taxon>
        <taxon>Streptosporangiales</taxon>
        <taxon>Thermomonosporaceae</taxon>
        <taxon>Actinomadura</taxon>
    </lineage>
</organism>
<comment type="caution">
    <text evidence="4">The sequence shown here is derived from an EMBL/GenBank/DDBJ whole genome shotgun (WGS) entry which is preliminary data.</text>
</comment>
<dbReference type="OrthoDB" id="1669699at2"/>
<evidence type="ECO:0000256" key="2">
    <source>
        <dbReference type="PROSITE-ProRule" id="PRU00335"/>
    </source>
</evidence>
<dbReference type="PRINTS" id="PR00455">
    <property type="entry name" value="HTHTETR"/>
</dbReference>
<dbReference type="PROSITE" id="PS50977">
    <property type="entry name" value="HTH_TETR_2"/>
    <property type="match status" value="1"/>
</dbReference>
<dbReference type="InterPro" id="IPR050109">
    <property type="entry name" value="HTH-type_TetR-like_transc_reg"/>
</dbReference>
<reference evidence="4 5" key="1">
    <citation type="submission" date="2019-05" db="EMBL/GenBank/DDBJ databases">
        <title>Draft genome sequence of Actinomadura geliboluensis A8036.</title>
        <authorList>
            <person name="Saricaoglu S."/>
            <person name="Isik K."/>
        </authorList>
    </citation>
    <scope>NUCLEOTIDE SEQUENCE [LARGE SCALE GENOMIC DNA]</scope>
    <source>
        <strain evidence="4 5">A8036</strain>
    </source>
</reference>
<dbReference type="Gene3D" id="1.10.10.60">
    <property type="entry name" value="Homeodomain-like"/>
    <property type="match status" value="1"/>
</dbReference>
<gene>
    <name evidence="4" type="ORF">ETD96_23620</name>
</gene>
<dbReference type="InterPro" id="IPR041490">
    <property type="entry name" value="KstR2_TetR_C"/>
</dbReference>
<protein>
    <submittedName>
        <fullName evidence="4">TetR/AcrR family transcriptional regulator</fullName>
    </submittedName>
</protein>
<sequence>MPRNQRRDSEPGTRERILRSAGALFTEKGYAAVGIREIATGADMTIGALYHYYSNKEALLIAVTEAALQRAVAVAKEAADLDADPAARLANLVRAHVREQGADAELWNTSAREMPRTDANGNWTPVRELRAAFERIWNEVLQAGVEAGQFELRDLSVTRLSLLAMCNGISDWYQPAGRLSLDELADLMAEMALDLVQSRRG</sequence>
<keyword evidence="5" id="KW-1185">Reference proteome</keyword>
<feature type="domain" description="HTH tetR-type" evidence="3">
    <location>
        <begin position="11"/>
        <end position="71"/>
    </location>
</feature>